<gene>
    <name evidence="1" type="ORF">OVN521_LOCUS48689</name>
</gene>
<dbReference type="PANTHER" id="PTHR20870:SF0">
    <property type="entry name" value="BARDET-BIEDL SYNDROME 1 PROTEIN"/>
    <property type="match status" value="1"/>
</dbReference>
<accession>A0A821IYX5</accession>
<dbReference type="GO" id="GO:0034464">
    <property type="term" value="C:BBSome"/>
    <property type="evidence" value="ECO:0007669"/>
    <property type="project" value="InterPro"/>
</dbReference>
<proteinExistence type="predicted"/>
<comment type="caution">
    <text evidence="1">The sequence shown here is derived from an EMBL/GenBank/DDBJ whole genome shotgun (WGS) entry which is preliminary data.</text>
</comment>
<evidence type="ECO:0000313" key="1">
    <source>
        <dbReference type="EMBL" id="CAF4709612.1"/>
    </source>
</evidence>
<evidence type="ECO:0000313" key="2">
    <source>
        <dbReference type="Proteomes" id="UP000663866"/>
    </source>
</evidence>
<dbReference type="PANTHER" id="PTHR20870">
    <property type="entry name" value="BARDET-BIEDL SYNDROME 1 PROTEIN"/>
    <property type="match status" value="1"/>
</dbReference>
<dbReference type="GO" id="GO:0005119">
    <property type="term" value="F:smoothened binding"/>
    <property type="evidence" value="ECO:0007669"/>
    <property type="project" value="TreeGrafter"/>
</dbReference>
<name>A0A821IYX5_9BILA</name>
<dbReference type="GO" id="GO:0005815">
    <property type="term" value="C:microtubule organizing center"/>
    <property type="evidence" value="ECO:0007669"/>
    <property type="project" value="TreeGrafter"/>
</dbReference>
<dbReference type="GO" id="GO:0005930">
    <property type="term" value="C:axoneme"/>
    <property type="evidence" value="ECO:0007669"/>
    <property type="project" value="TreeGrafter"/>
</dbReference>
<keyword evidence="2" id="KW-1185">Reference proteome</keyword>
<feature type="non-terminal residue" evidence="1">
    <location>
        <position position="52"/>
    </location>
</feature>
<dbReference type="GO" id="GO:0005113">
    <property type="term" value="F:patched binding"/>
    <property type="evidence" value="ECO:0007669"/>
    <property type="project" value="TreeGrafter"/>
</dbReference>
<dbReference type="Proteomes" id="UP000663866">
    <property type="component" value="Unassembled WGS sequence"/>
</dbReference>
<reference evidence="1" key="1">
    <citation type="submission" date="2021-02" db="EMBL/GenBank/DDBJ databases">
        <authorList>
            <person name="Nowell W R."/>
        </authorList>
    </citation>
    <scope>NUCLEOTIDE SEQUENCE</scope>
</reference>
<sequence length="52" mass="5959">GGLVLKILKRTAVFEESDVLHGPPKEQQVKIDVPKRTKLYVDQTLREKEQAE</sequence>
<organism evidence="1 2">
    <name type="scientific">Rotaria magnacalcarata</name>
    <dbReference type="NCBI Taxonomy" id="392030"/>
    <lineage>
        <taxon>Eukaryota</taxon>
        <taxon>Metazoa</taxon>
        <taxon>Spiralia</taxon>
        <taxon>Gnathifera</taxon>
        <taxon>Rotifera</taxon>
        <taxon>Eurotatoria</taxon>
        <taxon>Bdelloidea</taxon>
        <taxon>Philodinida</taxon>
        <taxon>Philodinidae</taxon>
        <taxon>Rotaria</taxon>
    </lineage>
</organism>
<feature type="non-terminal residue" evidence="1">
    <location>
        <position position="1"/>
    </location>
</feature>
<dbReference type="EMBL" id="CAJOBG010102663">
    <property type="protein sequence ID" value="CAF4709612.1"/>
    <property type="molecule type" value="Genomic_DNA"/>
</dbReference>
<dbReference type="AlphaFoldDB" id="A0A821IYX5"/>
<dbReference type="GO" id="GO:1905515">
    <property type="term" value="P:non-motile cilium assembly"/>
    <property type="evidence" value="ECO:0007669"/>
    <property type="project" value="InterPro"/>
</dbReference>
<dbReference type="GO" id="GO:0061512">
    <property type="term" value="P:protein localization to cilium"/>
    <property type="evidence" value="ECO:0007669"/>
    <property type="project" value="TreeGrafter"/>
</dbReference>
<protein>
    <submittedName>
        <fullName evidence="1">Uncharacterized protein</fullName>
    </submittedName>
</protein>
<dbReference type="InterPro" id="IPR028784">
    <property type="entry name" value="BBS1"/>
</dbReference>